<keyword evidence="9 10" id="KW-1015">Disulfide bond</keyword>
<dbReference type="Gene3D" id="2.60.120.290">
    <property type="entry name" value="Spermadhesin, CUB domain"/>
    <property type="match status" value="1"/>
</dbReference>
<dbReference type="SUPFAM" id="SSF49785">
    <property type="entry name" value="Galactose-binding domain-like"/>
    <property type="match status" value="2"/>
</dbReference>
<dbReference type="PROSITE" id="PS01286">
    <property type="entry name" value="FA58C_2"/>
    <property type="match status" value="1"/>
</dbReference>
<dbReference type="Proteomes" id="UP001163046">
    <property type="component" value="Unassembled WGS sequence"/>
</dbReference>
<keyword evidence="6" id="KW-0130">Cell adhesion</keyword>
<feature type="domain" description="CUB" evidence="12">
    <location>
        <begin position="679"/>
        <end position="785"/>
    </location>
</feature>
<evidence type="ECO:0000259" key="12">
    <source>
        <dbReference type="PROSITE" id="PS01180"/>
    </source>
</evidence>
<evidence type="ECO:0000313" key="15">
    <source>
        <dbReference type="EMBL" id="KAJ7362177.1"/>
    </source>
</evidence>
<dbReference type="InterPro" id="IPR000859">
    <property type="entry name" value="CUB_dom"/>
</dbReference>
<dbReference type="FunFam" id="2.60.120.290:FF:000005">
    <property type="entry name" value="Procollagen C-endopeptidase enhancer 1"/>
    <property type="match status" value="1"/>
</dbReference>
<dbReference type="Gene3D" id="2.10.25.10">
    <property type="entry name" value="Laminin"/>
    <property type="match status" value="1"/>
</dbReference>
<comment type="caution">
    <text evidence="15">The sequence shown here is derived from an EMBL/GenBank/DDBJ whole genome shotgun (WGS) entry which is preliminary data.</text>
</comment>
<evidence type="ECO:0000256" key="9">
    <source>
        <dbReference type="ARBA" id="ARBA00023157"/>
    </source>
</evidence>
<evidence type="ECO:0000256" key="6">
    <source>
        <dbReference type="ARBA" id="ARBA00022889"/>
    </source>
</evidence>
<evidence type="ECO:0000259" key="14">
    <source>
        <dbReference type="PROSITE" id="PS50026"/>
    </source>
</evidence>
<dbReference type="SMART" id="SM00179">
    <property type="entry name" value="EGF_CA"/>
    <property type="match status" value="1"/>
</dbReference>
<comment type="caution">
    <text evidence="10">Lacks conserved residue(s) required for the propagation of feature annotation.</text>
</comment>
<dbReference type="SUPFAM" id="SSF57196">
    <property type="entry name" value="EGF/Laminin"/>
    <property type="match status" value="1"/>
</dbReference>
<dbReference type="GO" id="GO:0038023">
    <property type="term" value="F:signaling receptor activity"/>
    <property type="evidence" value="ECO:0007669"/>
    <property type="project" value="TreeGrafter"/>
</dbReference>
<evidence type="ECO:0000313" key="16">
    <source>
        <dbReference type="Proteomes" id="UP001163046"/>
    </source>
</evidence>
<dbReference type="EMBL" id="MU827307">
    <property type="protein sequence ID" value="KAJ7362177.1"/>
    <property type="molecule type" value="Genomic_DNA"/>
</dbReference>
<dbReference type="Pfam" id="PF00754">
    <property type="entry name" value="F5_F8_type_C"/>
    <property type="match status" value="2"/>
</dbReference>
<dbReference type="SUPFAM" id="SSF49854">
    <property type="entry name" value="Spermadhesin, CUB domain"/>
    <property type="match status" value="1"/>
</dbReference>
<dbReference type="PROSITE" id="PS50026">
    <property type="entry name" value="EGF_3"/>
    <property type="match status" value="1"/>
</dbReference>
<keyword evidence="8" id="KW-0472">Membrane</keyword>
<dbReference type="GO" id="GO:0005509">
    <property type="term" value="F:calcium ion binding"/>
    <property type="evidence" value="ECO:0007669"/>
    <property type="project" value="InterPro"/>
</dbReference>
<dbReference type="PANTHER" id="PTHR46806:SF5">
    <property type="entry name" value="F5_8 TYPE C DOMAIN-CONTAINING PROTEIN"/>
    <property type="match status" value="1"/>
</dbReference>
<feature type="domain" description="F5/8 type C" evidence="13">
    <location>
        <begin position="177"/>
        <end position="325"/>
    </location>
</feature>
<sequence>MERRLHSIQCIILSLVFLKCLASEKAQRPKLKLQLVVDDSKPLFQGNKTTLHVNLTHDSSSSSAATQVTLQIQASLKAEFGSVTLSPESVYPDAEQQNGIEVYRLELNDELSGQMDVSIDPHGLTEPGRTHIAHVIATLSYSGDQDDYTDPITGRKLEKVIENAYTSFYFYVLDSDCVQPLGMKSGRIKEGQLFSSSFYKETHHSLGHSPHRARLDGPGYWSPVNGNASTDGEQFLQIAFETPIQLKMGKPNSTEHVKTFDAFTSIDGEVWKMEKQILPKVVININNGDTAVPTAYQSLAATRFLRIQPRTWYKESALRVEVYGCILPATPTQEDFPALGVEKQLITDAQMTASSASDPVTTSASSGRLNSNSAWCSATSNEQPLFLQIDMNEIHVITAISSQSRNTNEDSFESVARYKLGYSEDGSSWSIYQQNGVDKEFLGSLVEDIITKHHLVIPVKARYIQFQPIGTISSVCMRVELYGERSTAENTDKPPVYQRSILLDADNRILFLCNKDVTSGKSVCYIRKYVDDESWIAMDRRIVSILGYDKIQDMIYGVARNRKSYVRCDITKCVSITKGSWLMIRDKSTTILATEIAFVPETASAVGVHLYREQEKAWKLKAKWRAKDLNRCYSGPCENGGSCVGNNKNYTCTCTKDWIGRSCETAVVPLRVQVINFSCNETTNKEPGTINSPNYPKKYNNSDRCSWLINSSHRVRLVFKSFSTERGFDSLFVYDGSSASSPKIGKYHGHLQGKVVESSGRSLFVKFKSDSSVNKPGFLIRFEAVSTAPSNSTSPPNQ</sequence>
<dbReference type="InterPro" id="IPR035914">
    <property type="entry name" value="Sperma_CUB_dom_sf"/>
</dbReference>
<dbReference type="SMART" id="SM00042">
    <property type="entry name" value="CUB"/>
    <property type="match status" value="1"/>
</dbReference>
<accession>A0A9W9YQ80</accession>
<dbReference type="InterPro" id="IPR008979">
    <property type="entry name" value="Galactose-bd-like_sf"/>
</dbReference>
<keyword evidence="16" id="KW-1185">Reference proteome</keyword>
<gene>
    <name evidence="15" type="primary">MFGE8_1</name>
    <name evidence="15" type="ORF">OS493_013271</name>
</gene>
<feature type="chain" id="PRO_5040740562" evidence="11">
    <location>
        <begin position="23"/>
        <end position="798"/>
    </location>
</feature>
<dbReference type="SMART" id="SM00231">
    <property type="entry name" value="FA58C"/>
    <property type="match status" value="2"/>
</dbReference>
<organism evidence="15 16">
    <name type="scientific">Desmophyllum pertusum</name>
    <dbReference type="NCBI Taxonomy" id="174260"/>
    <lineage>
        <taxon>Eukaryota</taxon>
        <taxon>Metazoa</taxon>
        <taxon>Cnidaria</taxon>
        <taxon>Anthozoa</taxon>
        <taxon>Hexacorallia</taxon>
        <taxon>Scleractinia</taxon>
        <taxon>Caryophylliina</taxon>
        <taxon>Caryophylliidae</taxon>
        <taxon>Desmophyllum</taxon>
    </lineage>
</organism>
<evidence type="ECO:0000256" key="10">
    <source>
        <dbReference type="PROSITE-ProRule" id="PRU00076"/>
    </source>
</evidence>
<dbReference type="CDD" id="cd00041">
    <property type="entry name" value="CUB"/>
    <property type="match status" value="1"/>
</dbReference>
<dbReference type="SMART" id="SM00181">
    <property type="entry name" value="EGF"/>
    <property type="match status" value="1"/>
</dbReference>
<dbReference type="PROSITE" id="PS50022">
    <property type="entry name" value="FA58C_3"/>
    <property type="match status" value="2"/>
</dbReference>
<keyword evidence="7" id="KW-1133">Transmembrane helix</keyword>
<dbReference type="InterPro" id="IPR001881">
    <property type="entry name" value="EGF-like_Ca-bd_dom"/>
</dbReference>
<proteinExistence type="predicted"/>
<dbReference type="InterPro" id="IPR000742">
    <property type="entry name" value="EGF"/>
</dbReference>
<evidence type="ECO:0000259" key="13">
    <source>
        <dbReference type="PROSITE" id="PS50022"/>
    </source>
</evidence>
<dbReference type="GO" id="GO:0005886">
    <property type="term" value="C:plasma membrane"/>
    <property type="evidence" value="ECO:0007669"/>
    <property type="project" value="TreeGrafter"/>
</dbReference>
<evidence type="ECO:0000256" key="1">
    <source>
        <dbReference type="ARBA" id="ARBA00004184"/>
    </source>
</evidence>
<keyword evidence="10" id="KW-0245">EGF-like domain</keyword>
<keyword evidence="11" id="KW-0732">Signal</keyword>
<dbReference type="GO" id="GO:0007155">
    <property type="term" value="P:cell adhesion"/>
    <property type="evidence" value="ECO:0007669"/>
    <property type="project" value="UniProtKB-KW"/>
</dbReference>
<protein>
    <submittedName>
        <fullName evidence="15">Milk fat globule-EGF factor 8 protein</fullName>
    </submittedName>
</protein>
<evidence type="ECO:0000256" key="8">
    <source>
        <dbReference type="ARBA" id="ARBA00023136"/>
    </source>
</evidence>
<evidence type="ECO:0000256" key="4">
    <source>
        <dbReference type="ARBA" id="ARBA00022525"/>
    </source>
</evidence>
<dbReference type="PROSITE" id="PS00022">
    <property type="entry name" value="EGF_1"/>
    <property type="match status" value="1"/>
</dbReference>
<feature type="domain" description="EGF-like" evidence="14">
    <location>
        <begin position="628"/>
        <end position="664"/>
    </location>
</feature>
<keyword evidence="4" id="KW-0964">Secreted</keyword>
<dbReference type="GO" id="GO:0012505">
    <property type="term" value="C:endomembrane system"/>
    <property type="evidence" value="ECO:0007669"/>
    <property type="project" value="UniProtKB-SubCell"/>
</dbReference>
<dbReference type="PROSITE" id="PS01180">
    <property type="entry name" value="CUB"/>
    <property type="match status" value="1"/>
</dbReference>
<feature type="domain" description="F5/8 type C" evidence="13">
    <location>
        <begin position="334"/>
        <end position="484"/>
    </location>
</feature>
<evidence type="ECO:0000256" key="5">
    <source>
        <dbReference type="ARBA" id="ARBA00022692"/>
    </source>
</evidence>
<dbReference type="InterPro" id="IPR000421">
    <property type="entry name" value="FA58C"/>
</dbReference>
<name>A0A9W9YQ80_9CNID</name>
<keyword evidence="5" id="KW-0812">Transmembrane</keyword>
<comment type="subcellular location">
    <subcellularLocation>
        <location evidence="1">Endomembrane system</location>
        <topology evidence="1">Peripheral membrane protein</topology>
    </subcellularLocation>
    <subcellularLocation>
        <location evidence="2">Membrane</location>
        <topology evidence="2">Single-pass type I membrane protein</topology>
    </subcellularLocation>
    <subcellularLocation>
        <location evidence="3">Secreted</location>
    </subcellularLocation>
</comment>
<dbReference type="PANTHER" id="PTHR46806">
    <property type="entry name" value="F5/8 TYPE C DOMAIN-CONTAINING PROTEIN"/>
    <property type="match status" value="1"/>
</dbReference>
<evidence type="ECO:0000256" key="7">
    <source>
        <dbReference type="ARBA" id="ARBA00022989"/>
    </source>
</evidence>
<dbReference type="CDD" id="cd00054">
    <property type="entry name" value="EGF_CA"/>
    <property type="match status" value="1"/>
</dbReference>
<dbReference type="GO" id="GO:0005576">
    <property type="term" value="C:extracellular region"/>
    <property type="evidence" value="ECO:0007669"/>
    <property type="project" value="UniProtKB-SubCell"/>
</dbReference>
<evidence type="ECO:0000256" key="11">
    <source>
        <dbReference type="SAM" id="SignalP"/>
    </source>
</evidence>
<feature type="signal peptide" evidence="11">
    <location>
        <begin position="1"/>
        <end position="22"/>
    </location>
</feature>
<feature type="disulfide bond" evidence="10">
    <location>
        <begin position="654"/>
        <end position="663"/>
    </location>
</feature>
<evidence type="ECO:0000256" key="3">
    <source>
        <dbReference type="ARBA" id="ARBA00004613"/>
    </source>
</evidence>
<dbReference type="Pfam" id="PF00431">
    <property type="entry name" value="CUB"/>
    <property type="match status" value="1"/>
</dbReference>
<dbReference type="OrthoDB" id="5988052at2759"/>
<dbReference type="CDD" id="cd00057">
    <property type="entry name" value="FA58C"/>
    <property type="match status" value="1"/>
</dbReference>
<dbReference type="InterPro" id="IPR050633">
    <property type="entry name" value="Neuropilin_MCO_CoagFactor"/>
</dbReference>
<dbReference type="AlphaFoldDB" id="A0A9W9YQ80"/>
<dbReference type="Gene3D" id="2.60.120.260">
    <property type="entry name" value="Galactose-binding domain-like"/>
    <property type="match status" value="2"/>
</dbReference>
<evidence type="ECO:0000256" key="2">
    <source>
        <dbReference type="ARBA" id="ARBA00004479"/>
    </source>
</evidence>
<reference evidence="15" key="1">
    <citation type="submission" date="2023-01" db="EMBL/GenBank/DDBJ databases">
        <title>Genome assembly of the deep-sea coral Lophelia pertusa.</title>
        <authorList>
            <person name="Herrera S."/>
            <person name="Cordes E."/>
        </authorList>
    </citation>
    <scope>NUCLEOTIDE SEQUENCE</scope>
    <source>
        <strain evidence="15">USNM1676648</strain>
        <tissue evidence="15">Polyp</tissue>
    </source>
</reference>